<dbReference type="Pfam" id="PF25597">
    <property type="entry name" value="SH3_retrovirus"/>
    <property type="match status" value="1"/>
</dbReference>
<organism evidence="3 4">
    <name type="scientific">Peronospora matthiolae</name>
    <dbReference type="NCBI Taxonomy" id="2874970"/>
    <lineage>
        <taxon>Eukaryota</taxon>
        <taxon>Sar</taxon>
        <taxon>Stramenopiles</taxon>
        <taxon>Oomycota</taxon>
        <taxon>Peronosporomycetes</taxon>
        <taxon>Peronosporales</taxon>
        <taxon>Peronosporaceae</taxon>
        <taxon>Peronospora</taxon>
    </lineage>
</organism>
<reference evidence="3" key="1">
    <citation type="submission" date="2024-01" db="EMBL/GenBank/DDBJ databases">
        <authorList>
            <person name="Webb A."/>
        </authorList>
    </citation>
    <scope>NUCLEOTIDE SEQUENCE</scope>
    <source>
        <strain evidence="3">Pm1</strain>
    </source>
</reference>
<accession>A0AAV1UY47</accession>
<evidence type="ECO:0000313" key="3">
    <source>
        <dbReference type="EMBL" id="CAK7939594.1"/>
    </source>
</evidence>
<sequence>MVHSLIFASRLPLTFWGDAVEYAAYILDRSPTSANAKRASPIEVLTKQVPDLRDIVAFGSICSVYRDPGKNSLAQRAQVGVIIGRSDETKSFRVFLQKENKVTITQHVRNVETLSSEQNGQLQRALEYEDRIMEPAATAITSKESPASYDAASLTIRIGKEKSKSWTRAAHRTRGATKRAQATGDQEEPAGDDSVVAQVYECDPKNYDEALRSTKREGWEESMREELQALEDNGVWRLIKRPPGSNTLHTKWAFKTKTDAHGEIERLKARLVTLAHAATWGVPAKHGDIPNAYVKAGKEQQLDILLQMPRAMTIDQDVLKMVGAVTKKGVVLQLRKSLYGLKQAGRLWSQLPAGSAARSRLASGNAFPTCVYTTKSRVGSWSSWASTSTAYFLPARTLQPSTDSLSSSAARRSRTSTEAIGELVRENGLEDASLTKALIGSDCYDVLSDDSTLLTVTTMHEEPPITTFQSIVGSLLWIACCPQADLPSPCIRRCVSLISRNSTT</sequence>
<dbReference type="Proteomes" id="UP001162060">
    <property type="component" value="Unassembled WGS sequence"/>
</dbReference>
<gene>
    <name evidence="3" type="ORF">PM001_LOCUS24744</name>
</gene>
<evidence type="ECO:0000256" key="1">
    <source>
        <dbReference type="SAM" id="MobiDB-lite"/>
    </source>
</evidence>
<feature type="domain" description="Retroviral polymerase SH3-like" evidence="2">
    <location>
        <begin position="62"/>
        <end position="115"/>
    </location>
</feature>
<name>A0AAV1UY47_9STRA</name>
<proteinExistence type="predicted"/>
<comment type="caution">
    <text evidence="3">The sequence shown here is derived from an EMBL/GenBank/DDBJ whole genome shotgun (WGS) entry which is preliminary data.</text>
</comment>
<evidence type="ECO:0000313" key="4">
    <source>
        <dbReference type="Proteomes" id="UP001162060"/>
    </source>
</evidence>
<feature type="region of interest" description="Disordered" evidence="1">
    <location>
        <begin position="165"/>
        <end position="192"/>
    </location>
</feature>
<evidence type="ECO:0000259" key="2">
    <source>
        <dbReference type="Pfam" id="PF25597"/>
    </source>
</evidence>
<dbReference type="EMBL" id="CAKLBY020000247">
    <property type="protein sequence ID" value="CAK7939594.1"/>
    <property type="molecule type" value="Genomic_DNA"/>
</dbReference>
<protein>
    <recommendedName>
        <fullName evidence="2">Retroviral polymerase SH3-like domain-containing protein</fullName>
    </recommendedName>
</protein>
<dbReference type="InterPro" id="IPR057670">
    <property type="entry name" value="SH3_retrovirus"/>
</dbReference>
<dbReference type="AlphaFoldDB" id="A0AAV1UY47"/>